<dbReference type="Proteomes" id="UP000254258">
    <property type="component" value="Unassembled WGS sequence"/>
</dbReference>
<evidence type="ECO:0000313" key="2">
    <source>
        <dbReference type="Proteomes" id="UP000254258"/>
    </source>
</evidence>
<name>A0A370WS81_9GAMM</name>
<sequence>MVLPFTAPRTAGRGLGTARMWGAGAARKGFFEPSTGSPIWRASQAAWDGFLPLLQGMWAPLGPDVHVKTDY</sequence>
<protein>
    <submittedName>
        <fullName evidence="1">Uncharacterized protein</fullName>
    </submittedName>
</protein>
<reference evidence="1 2" key="1">
    <citation type="submission" date="2018-07" db="EMBL/GenBank/DDBJ databases">
        <title>Dyella monticola sp. nov. and Dyella psychrodurans sp. nov. isolated from monsoon evergreen broad-leaved forest soil of Dinghu Mountain, China.</title>
        <authorList>
            <person name="Gao Z."/>
            <person name="Qiu L."/>
        </authorList>
    </citation>
    <scope>NUCLEOTIDE SEQUENCE [LARGE SCALE GENOMIC DNA]</scope>
    <source>
        <strain evidence="1 2">4G-K06</strain>
    </source>
</reference>
<keyword evidence="2" id="KW-1185">Reference proteome</keyword>
<comment type="caution">
    <text evidence="1">The sequence shown here is derived from an EMBL/GenBank/DDBJ whole genome shotgun (WGS) entry which is preliminary data.</text>
</comment>
<gene>
    <name evidence="1" type="ORF">DWU98_19965</name>
</gene>
<proteinExistence type="predicted"/>
<organism evidence="1 2">
    <name type="scientific">Dyella monticola</name>
    <dbReference type="NCBI Taxonomy" id="1927958"/>
    <lineage>
        <taxon>Bacteria</taxon>
        <taxon>Pseudomonadati</taxon>
        <taxon>Pseudomonadota</taxon>
        <taxon>Gammaproteobacteria</taxon>
        <taxon>Lysobacterales</taxon>
        <taxon>Rhodanobacteraceae</taxon>
        <taxon>Dyella</taxon>
    </lineage>
</organism>
<accession>A0A370WS81</accession>
<dbReference type="AlphaFoldDB" id="A0A370WS81"/>
<evidence type="ECO:0000313" key="1">
    <source>
        <dbReference type="EMBL" id="RDS79019.1"/>
    </source>
</evidence>
<dbReference type="EMBL" id="QRBE01000018">
    <property type="protein sequence ID" value="RDS79019.1"/>
    <property type="molecule type" value="Genomic_DNA"/>
</dbReference>